<dbReference type="EMBL" id="WSLF01000003">
    <property type="protein sequence ID" value="KAE9635376.1"/>
    <property type="molecule type" value="Genomic_DNA"/>
</dbReference>
<gene>
    <name evidence="1" type="ORF">GND95_04315</name>
</gene>
<keyword evidence="2" id="KW-1185">Reference proteome</keyword>
<reference evidence="1 2" key="1">
    <citation type="submission" date="2019-12" db="EMBL/GenBank/DDBJ databases">
        <title>Defluviitalea raffinosedens, isolated from a biogas fermenter, genome sequencing and characterization.</title>
        <authorList>
            <person name="Rettenmaier R."/>
            <person name="Schneider M."/>
            <person name="Neuhaus K."/>
            <person name="Liebl W."/>
            <person name="Zverlov V."/>
        </authorList>
    </citation>
    <scope>NUCLEOTIDE SEQUENCE [LARGE SCALE GENOMIC DNA]</scope>
    <source>
        <strain evidence="1 2">249c-K6</strain>
    </source>
</reference>
<organism evidence="1 2">
    <name type="scientific">Defluviitalea raffinosedens</name>
    <dbReference type="NCBI Taxonomy" id="1450156"/>
    <lineage>
        <taxon>Bacteria</taxon>
        <taxon>Bacillati</taxon>
        <taxon>Bacillota</taxon>
        <taxon>Clostridia</taxon>
        <taxon>Lachnospirales</taxon>
        <taxon>Defluviitaleaceae</taxon>
        <taxon>Defluviitalea</taxon>
    </lineage>
</organism>
<dbReference type="RefSeq" id="WP_158739624.1">
    <property type="nucleotide sequence ID" value="NZ_JAFBEP010000001.1"/>
</dbReference>
<accession>A0A7C8HFN1</accession>
<proteinExistence type="predicted"/>
<dbReference type="Proteomes" id="UP000483018">
    <property type="component" value="Unassembled WGS sequence"/>
</dbReference>
<sequence>MSDLRNAITDEFQYTVDNLLVRNKSILDQLTKYQDSCARVNRTIAKAVTHCGCIQINSQKQKYPEDDSDMSLEDLKLIMNDHLEGKLCDNCRDFIEKEMGRNLFYLASLCNTLDLNLYDILLKELDRVQMLGKFTLR</sequence>
<protein>
    <submittedName>
        <fullName evidence="1">DUF1573 domain-containing protein</fullName>
    </submittedName>
</protein>
<dbReference type="AlphaFoldDB" id="A0A7C8HFN1"/>
<evidence type="ECO:0000313" key="1">
    <source>
        <dbReference type="EMBL" id="KAE9635376.1"/>
    </source>
</evidence>
<evidence type="ECO:0000313" key="2">
    <source>
        <dbReference type="Proteomes" id="UP000483018"/>
    </source>
</evidence>
<name>A0A7C8HFN1_9FIRM</name>
<comment type="caution">
    <text evidence="1">The sequence shown here is derived from an EMBL/GenBank/DDBJ whole genome shotgun (WGS) entry which is preliminary data.</text>
</comment>
<dbReference type="OrthoDB" id="2988649at2"/>